<keyword evidence="2" id="KW-0645">Protease</keyword>
<keyword evidence="4" id="KW-0720">Serine protease</keyword>
<evidence type="ECO:0000256" key="2">
    <source>
        <dbReference type="ARBA" id="ARBA00022670"/>
    </source>
</evidence>
<dbReference type="Pfam" id="PF03575">
    <property type="entry name" value="Peptidase_S51"/>
    <property type="match status" value="1"/>
</dbReference>
<comment type="caution">
    <text evidence="5">The sequence shown here is derived from an EMBL/GenBank/DDBJ whole genome shotgun (WGS) entry which is preliminary data.</text>
</comment>
<keyword evidence="3" id="KW-0378">Hydrolase</keyword>
<name>A0A0G0HU28_9BACT</name>
<evidence type="ECO:0000256" key="1">
    <source>
        <dbReference type="ARBA" id="ARBA00006534"/>
    </source>
</evidence>
<organism evidence="5 6">
    <name type="scientific">Candidatus Woesebacteria bacterium GW2011_GWA1_37_8</name>
    <dbReference type="NCBI Taxonomy" id="1618546"/>
    <lineage>
        <taxon>Bacteria</taxon>
        <taxon>Candidatus Woeseibacteriota</taxon>
    </lineage>
</organism>
<evidence type="ECO:0000313" key="6">
    <source>
        <dbReference type="Proteomes" id="UP000034603"/>
    </source>
</evidence>
<dbReference type="GO" id="GO:0006508">
    <property type="term" value="P:proteolysis"/>
    <property type="evidence" value="ECO:0007669"/>
    <property type="project" value="UniProtKB-KW"/>
</dbReference>
<evidence type="ECO:0000256" key="3">
    <source>
        <dbReference type="ARBA" id="ARBA00022801"/>
    </source>
</evidence>
<dbReference type="EMBL" id="LBTR01000009">
    <property type="protein sequence ID" value="KKQ45782.1"/>
    <property type="molecule type" value="Genomic_DNA"/>
</dbReference>
<dbReference type="AlphaFoldDB" id="A0A0G0HU28"/>
<dbReference type="SUPFAM" id="SSF52317">
    <property type="entry name" value="Class I glutamine amidotransferase-like"/>
    <property type="match status" value="1"/>
</dbReference>
<accession>A0A0G0HU28</accession>
<evidence type="ECO:0000313" key="5">
    <source>
        <dbReference type="EMBL" id="KKQ45782.1"/>
    </source>
</evidence>
<dbReference type="GO" id="GO:0008236">
    <property type="term" value="F:serine-type peptidase activity"/>
    <property type="evidence" value="ECO:0007669"/>
    <property type="project" value="UniProtKB-KW"/>
</dbReference>
<protein>
    <recommendedName>
        <fullName evidence="7">Peptidase E</fullName>
    </recommendedName>
</protein>
<dbReference type="Gene3D" id="3.40.50.880">
    <property type="match status" value="1"/>
</dbReference>
<gene>
    <name evidence="5" type="ORF">US62_C0009G0013</name>
</gene>
<dbReference type="InterPro" id="IPR029062">
    <property type="entry name" value="Class_I_gatase-like"/>
</dbReference>
<dbReference type="Proteomes" id="UP000034603">
    <property type="component" value="Unassembled WGS sequence"/>
</dbReference>
<comment type="similarity">
    <text evidence="1">Belongs to the peptidase S51 family.</text>
</comment>
<proteinExistence type="inferred from homology"/>
<evidence type="ECO:0000256" key="4">
    <source>
        <dbReference type="ARBA" id="ARBA00022825"/>
    </source>
</evidence>
<sequence>MIKFVLHGGDFGDKNSDNIGFYKEMTSGRNKPINFLINCFSCDENRVLDKFQRHSALFKKYCAGKTIVFKLADEDKFIKQLKWADVVFFEGGGSTEKLVEKLSKYDNFDKLLENKVVGGSSAGANCLSKYFYGNMSQKIGKGLGILNIKTFCHYVSGDYKITQELSEYKEKIPLLILPNYKRVVIYS</sequence>
<evidence type="ECO:0008006" key="7">
    <source>
        <dbReference type="Google" id="ProtNLM"/>
    </source>
</evidence>
<dbReference type="InterPro" id="IPR005320">
    <property type="entry name" value="Peptidase_S51"/>
</dbReference>
<reference evidence="5 6" key="1">
    <citation type="journal article" date="2015" name="Nature">
        <title>rRNA introns, odd ribosomes, and small enigmatic genomes across a large radiation of phyla.</title>
        <authorList>
            <person name="Brown C.T."/>
            <person name="Hug L.A."/>
            <person name="Thomas B.C."/>
            <person name="Sharon I."/>
            <person name="Castelle C.J."/>
            <person name="Singh A."/>
            <person name="Wilkins M.J."/>
            <person name="Williams K.H."/>
            <person name="Banfield J.F."/>
        </authorList>
    </citation>
    <scope>NUCLEOTIDE SEQUENCE [LARGE SCALE GENOMIC DNA]</scope>
</reference>